<evidence type="ECO:0000313" key="2">
    <source>
        <dbReference type="Proteomes" id="UP000076587"/>
    </source>
</evidence>
<sequence>MNDMFSLFEDEGFGSNIGYCYSTYLSMPFTPKISPLEAIKGSIKIKDFSF</sequence>
<proteinExistence type="predicted"/>
<protein>
    <submittedName>
        <fullName evidence="1">Uncharacterized protein</fullName>
    </submittedName>
</protein>
<comment type="caution">
    <text evidence="1">The sequence shown here is derived from an EMBL/GenBank/DDBJ whole genome shotgun (WGS) entry which is preliminary data.</text>
</comment>
<accession>A0A167AJL7</accession>
<dbReference type="PATRIC" id="fig|1365253.3.peg.3507"/>
<dbReference type="AlphaFoldDB" id="A0A167AJL7"/>
<reference evidence="1 2" key="1">
    <citation type="submission" date="2013-07" db="EMBL/GenBank/DDBJ databases">
        <title>Comparative Genomic and Metabolomic Analysis of Twelve Strains of Pseudoalteromonas luteoviolacea.</title>
        <authorList>
            <person name="Vynne N.G."/>
            <person name="Mansson M."/>
            <person name="Gram L."/>
        </authorList>
    </citation>
    <scope>NUCLEOTIDE SEQUENCE [LARGE SCALE GENOMIC DNA]</scope>
    <source>
        <strain evidence="1 2">NCIMB 1942</strain>
    </source>
</reference>
<dbReference type="EMBL" id="AUXT01000181">
    <property type="protein sequence ID" value="KZN45470.1"/>
    <property type="molecule type" value="Genomic_DNA"/>
</dbReference>
<gene>
    <name evidence="1" type="ORF">N482_14620</name>
</gene>
<name>A0A167AJL7_9GAMM</name>
<dbReference type="Proteomes" id="UP000076587">
    <property type="component" value="Unassembled WGS sequence"/>
</dbReference>
<evidence type="ECO:0000313" key="1">
    <source>
        <dbReference type="EMBL" id="KZN45470.1"/>
    </source>
</evidence>
<organism evidence="1 2">
    <name type="scientific">Pseudoalteromonas luteoviolacea NCIMB 1942</name>
    <dbReference type="NCBI Taxonomy" id="1365253"/>
    <lineage>
        <taxon>Bacteria</taxon>
        <taxon>Pseudomonadati</taxon>
        <taxon>Pseudomonadota</taxon>
        <taxon>Gammaproteobacteria</taxon>
        <taxon>Alteromonadales</taxon>
        <taxon>Pseudoalteromonadaceae</taxon>
        <taxon>Pseudoalteromonas</taxon>
    </lineage>
</organism>